<dbReference type="AlphaFoldDB" id="A0AAD2D5M8"/>
<sequence>MEISSMKKCEGIMMTSLLTFISTFWNIILVSECCLLKKATFLKLG</sequence>
<reference evidence="2" key="1">
    <citation type="submission" date="2023-07" db="EMBL/GenBank/DDBJ databases">
        <authorList>
            <consortium name="AG Swart"/>
            <person name="Singh M."/>
            <person name="Singh A."/>
            <person name="Seah K."/>
            <person name="Emmerich C."/>
        </authorList>
    </citation>
    <scope>NUCLEOTIDE SEQUENCE</scope>
    <source>
        <strain evidence="2">DP1</strain>
    </source>
</reference>
<keyword evidence="3" id="KW-1185">Reference proteome</keyword>
<gene>
    <name evidence="2" type="ORF">ECRASSUSDP1_LOCUS23581</name>
</gene>
<dbReference type="EMBL" id="CAMPGE010024263">
    <property type="protein sequence ID" value="CAI2382114.1"/>
    <property type="molecule type" value="Genomic_DNA"/>
</dbReference>
<organism evidence="2 3">
    <name type="scientific">Euplotes crassus</name>
    <dbReference type="NCBI Taxonomy" id="5936"/>
    <lineage>
        <taxon>Eukaryota</taxon>
        <taxon>Sar</taxon>
        <taxon>Alveolata</taxon>
        <taxon>Ciliophora</taxon>
        <taxon>Intramacronucleata</taxon>
        <taxon>Spirotrichea</taxon>
        <taxon>Hypotrichia</taxon>
        <taxon>Euplotida</taxon>
        <taxon>Euplotidae</taxon>
        <taxon>Moneuplotes</taxon>
    </lineage>
</organism>
<proteinExistence type="predicted"/>
<keyword evidence="1" id="KW-1133">Transmembrane helix</keyword>
<accession>A0AAD2D5M8</accession>
<keyword evidence="1" id="KW-0812">Transmembrane</keyword>
<keyword evidence="1" id="KW-0472">Membrane</keyword>
<protein>
    <submittedName>
        <fullName evidence="2">Uncharacterized protein</fullName>
    </submittedName>
</protein>
<name>A0AAD2D5M8_EUPCR</name>
<evidence type="ECO:0000313" key="3">
    <source>
        <dbReference type="Proteomes" id="UP001295684"/>
    </source>
</evidence>
<feature type="transmembrane region" description="Helical" evidence="1">
    <location>
        <begin position="12"/>
        <end position="30"/>
    </location>
</feature>
<evidence type="ECO:0000256" key="1">
    <source>
        <dbReference type="SAM" id="Phobius"/>
    </source>
</evidence>
<dbReference type="Proteomes" id="UP001295684">
    <property type="component" value="Unassembled WGS sequence"/>
</dbReference>
<evidence type="ECO:0000313" key="2">
    <source>
        <dbReference type="EMBL" id="CAI2382114.1"/>
    </source>
</evidence>
<comment type="caution">
    <text evidence="2">The sequence shown here is derived from an EMBL/GenBank/DDBJ whole genome shotgun (WGS) entry which is preliminary data.</text>
</comment>